<evidence type="ECO:0000313" key="1">
    <source>
        <dbReference type="EMBL" id="BBL92325.1"/>
    </source>
</evidence>
<organism evidence="1 2">
    <name type="scientific">Vibrio rotiferianus</name>
    <dbReference type="NCBI Taxonomy" id="190895"/>
    <lineage>
        <taxon>Bacteria</taxon>
        <taxon>Pseudomonadati</taxon>
        <taxon>Pseudomonadota</taxon>
        <taxon>Gammaproteobacteria</taxon>
        <taxon>Vibrionales</taxon>
        <taxon>Vibrionaceae</taxon>
        <taxon>Vibrio</taxon>
    </lineage>
</organism>
<dbReference type="PROSITE" id="PS51257">
    <property type="entry name" value="PROKAR_LIPOPROTEIN"/>
    <property type="match status" value="1"/>
</dbReference>
<dbReference type="RefSeq" id="WP_143694291.1">
    <property type="nucleotide sequence ID" value="NZ_AP019800.1"/>
</dbReference>
<dbReference type="Proteomes" id="UP000315115">
    <property type="component" value="Plasmid pAM7"/>
</dbReference>
<dbReference type="AlphaFoldDB" id="A0A510IEV8"/>
<gene>
    <name evidence="1" type="ORF">VroAM7_49780</name>
</gene>
<dbReference type="EMBL" id="AP019800">
    <property type="protein sequence ID" value="BBL92325.1"/>
    <property type="molecule type" value="Genomic_DNA"/>
</dbReference>
<evidence type="ECO:0000313" key="2">
    <source>
        <dbReference type="Proteomes" id="UP000315115"/>
    </source>
</evidence>
<protein>
    <recommendedName>
        <fullName evidence="3">Lipoprotein</fullName>
    </recommendedName>
</protein>
<accession>A0A510IEV8</accession>
<reference evidence="2" key="1">
    <citation type="submission" date="2019-07" db="EMBL/GenBank/DDBJ databases">
        <title>Complete Genome Sequences of Vibrion rotiferianus strain AM7.</title>
        <authorList>
            <person name="Miyazaki K."/>
            <person name="Wiseschart A."/>
            <person name="Pootanakit K."/>
            <person name="Ishimori K."/>
            <person name="Kitahara K."/>
        </authorList>
    </citation>
    <scope>NUCLEOTIDE SEQUENCE [LARGE SCALE GENOMIC DNA]</scope>
    <source>
        <strain evidence="2">AM7</strain>
        <plasmid evidence="2">pam7 dna</plasmid>
    </source>
</reference>
<geneLocation type="plasmid" evidence="2">
    <name>pam7 dna</name>
</geneLocation>
<evidence type="ECO:0008006" key="3">
    <source>
        <dbReference type="Google" id="ProtNLM"/>
    </source>
</evidence>
<sequence>MRYLSVFLLAIVSTITGCSTGSNSIERELNSSLLTENFIPYPNSPYQRERPEIIMKDVSADSDFVIIETTKQYVIWKGEANSISLDEAKSLVGMLEPGTGELFVDGDTKLVEGNECRPIVNDVGSVIGEVKVCSGTFCNDAFAERYSCKSDTCEIKQDLTLECEKDAGSHPFCEGNEKLSETCEAFPELIACSKASVVCGNTLDK</sequence>
<keyword evidence="1" id="KW-0614">Plasmid</keyword>
<proteinExistence type="predicted"/>
<name>A0A510IEV8_9VIBR</name>